<gene>
    <name evidence="1" type="ORF">DPMN_013262</name>
</gene>
<accession>A0A9D4N7G9</accession>
<reference evidence="1" key="2">
    <citation type="submission" date="2020-11" db="EMBL/GenBank/DDBJ databases">
        <authorList>
            <person name="McCartney M.A."/>
            <person name="Auch B."/>
            <person name="Kono T."/>
            <person name="Mallez S."/>
            <person name="Becker A."/>
            <person name="Gohl D.M."/>
            <person name="Silverstein K.A.T."/>
            <person name="Koren S."/>
            <person name="Bechman K.B."/>
            <person name="Herman A."/>
            <person name="Abrahante J.E."/>
            <person name="Garbe J."/>
        </authorList>
    </citation>
    <scope>NUCLEOTIDE SEQUENCE</scope>
    <source>
        <strain evidence="1">Duluth1</strain>
        <tissue evidence="1">Whole animal</tissue>
    </source>
</reference>
<keyword evidence="2" id="KW-1185">Reference proteome</keyword>
<reference evidence="1" key="1">
    <citation type="journal article" date="2019" name="bioRxiv">
        <title>The Genome of the Zebra Mussel, Dreissena polymorpha: A Resource for Invasive Species Research.</title>
        <authorList>
            <person name="McCartney M.A."/>
            <person name="Auch B."/>
            <person name="Kono T."/>
            <person name="Mallez S."/>
            <person name="Zhang Y."/>
            <person name="Obille A."/>
            <person name="Becker A."/>
            <person name="Abrahante J.E."/>
            <person name="Garbe J."/>
            <person name="Badalamenti J.P."/>
            <person name="Herman A."/>
            <person name="Mangelson H."/>
            <person name="Liachko I."/>
            <person name="Sullivan S."/>
            <person name="Sone E.D."/>
            <person name="Koren S."/>
            <person name="Silverstein K.A.T."/>
            <person name="Beckman K.B."/>
            <person name="Gohl D.M."/>
        </authorList>
    </citation>
    <scope>NUCLEOTIDE SEQUENCE</scope>
    <source>
        <strain evidence="1">Duluth1</strain>
        <tissue evidence="1">Whole animal</tissue>
    </source>
</reference>
<proteinExistence type="predicted"/>
<dbReference type="Proteomes" id="UP000828390">
    <property type="component" value="Unassembled WGS sequence"/>
</dbReference>
<comment type="caution">
    <text evidence="1">The sequence shown here is derived from an EMBL/GenBank/DDBJ whole genome shotgun (WGS) entry which is preliminary data.</text>
</comment>
<evidence type="ECO:0000313" key="1">
    <source>
        <dbReference type="EMBL" id="KAH3889211.1"/>
    </source>
</evidence>
<sequence>MEQMWDKFLAQEITVIRAGFEPRTSRSLSQRPTIRILLPQISHKLGNHKDSAVHAHFGGHAFLVTLAVHIVSTSLRL</sequence>
<dbReference type="AlphaFoldDB" id="A0A9D4N7G9"/>
<organism evidence="1 2">
    <name type="scientific">Dreissena polymorpha</name>
    <name type="common">Zebra mussel</name>
    <name type="synonym">Mytilus polymorpha</name>
    <dbReference type="NCBI Taxonomy" id="45954"/>
    <lineage>
        <taxon>Eukaryota</taxon>
        <taxon>Metazoa</taxon>
        <taxon>Spiralia</taxon>
        <taxon>Lophotrochozoa</taxon>
        <taxon>Mollusca</taxon>
        <taxon>Bivalvia</taxon>
        <taxon>Autobranchia</taxon>
        <taxon>Heteroconchia</taxon>
        <taxon>Euheterodonta</taxon>
        <taxon>Imparidentia</taxon>
        <taxon>Neoheterodontei</taxon>
        <taxon>Myida</taxon>
        <taxon>Dreissenoidea</taxon>
        <taxon>Dreissenidae</taxon>
        <taxon>Dreissena</taxon>
    </lineage>
</organism>
<protein>
    <submittedName>
        <fullName evidence="1">Uncharacterized protein</fullName>
    </submittedName>
</protein>
<evidence type="ECO:0000313" key="2">
    <source>
        <dbReference type="Proteomes" id="UP000828390"/>
    </source>
</evidence>
<name>A0A9D4N7G9_DREPO</name>
<dbReference type="EMBL" id="JAIWYP010000001">
    <property type="protein sequence ID" value="KAH3889211.1"/>
    <property type="molecule type" value="Genomic_DNA"/>
</dbReference>